<keyword evidence="3" id="KW-1185">Reference proteome</keyword>
<reference evidence="2" key="2">
    <citation type="submission" date="2020-09" db="EMBL/GenBank/DDBJ databases">
        <authorList>
            <person name="Sun Q."/>
            <person name="Ohkuma M."/>
        </authorList>
    </citation>
    <scope>NUCLEOTIDE SEQUENCE</scope>
    <source>
        <strain evidence="2">JCM 4815</strain>
    </source>
</reference>
<evidence type="ECO:0000313" key="2">
    <source>
        <dbReference type="EMBL" id="GGY94493.1"/>
    </source>
</evidence>
<sequence length="61" mass="6525">MHTLDWRKSSYCQTGDACVHIATTPDTIHLTESADPTQTILSAAPTAFGALLRALKQNSPA</sequence>
<comment type="caution">
    <text evidence="2">The sequence shown here is derived from an EMBL/GenBank/DDBJ whole genome shotgun (WGS) entry which is preliminary data.</text>
</comment>
<feature type="domain" description="DUF397" evidence="1">
    <location>
        <begin position="4"/>
        <end position="56"/>
    </location>
</feature>
<evidence type="ECO:0000313" key="3">
    <source>
        <dbReference type="Proteomes" id="UP000622166"/>
    </source>
</evidence>
<organism evidence="2 3">
    <name type="scientific">Streptomyces poonensis</name>
    <dbReference type="NCBI Taxonomy" id="68255"/>
    <lineage>
        <taxon>Bacteria</taxon>
        <taxon>Bacillati</taxon>
        <taxon>Actinomycetota</taxon>
        <taxon>Actinomycetes</taxon>
        <taxon>Kitasatosporales</taxon>
        <taxon>Streptomycetaceae</taxon>
        <taxon>Streptomyces</taxon>
    </lineage>
</organism>
<dbReference type="InterPro" id="IPR007278">
    <property type="entry name" value="DUF397"/>
</dbReference>
<dbReference type="EMBL" id="BMVW01000001">
    <property type="protein sequence ID" value="GGY94493.1"/>
    <property type="molecule type" value="Genomic_DNA"/>
</dbReference>
<name>A0A918PAL9_9ACTN</name>
<dbReference type="AlphaFoldDB" id="A0A918PAL9"/>
<protein>
    <recommendedName>
        <fullName evidence="1">DUF397 domain-containing protein</fullName>
    </recommendedName>
</protein>
<reference evidence="2" key="1">
    <citation type="journal article" date="2014" name="Int. J. Syst. Evol. Microbiol.">
        <title>Complete genome sequence of Corynebacterium casei LMG S-19264T (=DSM 44701T), isolated from a smear-ripened cheese.</title>
        <authorList>
            <consortium name="US DOE Joint Genome Institute (JGI-PGF)"/>
            <person name="Walter F."/>
            <person name="Albersmeier A."/>
            <person name="Kalinowski J."/>
            <person name="Ruckert C."/>
        </authorList>
    </citation>
    <scope>NUCLEOTIDE SEQUENCE</scope>
    <source>
        <strain evidence="2">JCM 4815</strain>
    </source>
</reference>
<dbReference type="Proteomes" id="UP000622166">
    <property type="component" value="Unassembled WGS sequence"/>
</dbReference>
<accession>A0A918PAL9</accession>
<evidence type="ECO:0000259" key="1">
    <source>
        <dbReference type="Pfam" id="PF04149"/>
    </source>
</evidence>
<gene>
    <name evidence="2" type="ORF">GCM10010365_11490</name>
</gene>
<dbReference type="Pfam" id="PF04149">
    <property type="entry name" value="DUF397"/>
    <property type="match status" value="1"/>
</dbReference>
<proteinExistence type="predicted"/>
<dbReference type="RefSeq" id="WP_189855783.1">
    <property type="nucleotide sequence ID" value="NZ_BMVW01000001.1"/>
</dbReference>